<protein>
    <submittedName>
        <fullName evidence="1">Uncharacterized protein</fullName>
    </submittedName>
</protein>
<dbReference type="EMBL" id="KQ989561">
    <property type="protein sequence ID" value="KZV54248.1"/>
    <property type="molecule type" value="Genomic_DNA"/>
</dbReference>
<proteinExistence type="predicted"/>
<accession>A0A2Z7DA43</accession>
<keyword evidence="2" id="KW-1185">Reference proteome</keyword>
<gene>
    <name evidence="1" type="ORF">F511_19273</name>
</gene>
<evidence type="ECO:0000313" key="2">
    <source>
        <dbReference type="Proteomes" id="UP000250235"/>
    </source>
</evidence>
<organism evidence="1 2">
    <name type="scientific">Dorcoceras hygrometricum</name>
    <dbReference type="NCBI Taxonomy" id="472368"/>
    <lineage>
        <taxon>Eukaryota</taxon>
        <taxon>Viridiplantae</taxon>
        <taxon>Streptophyta</taxon>
        <taxon>Embryophyta</taxon>
        <taxon>Tracheophyta</taxon>
        <taxon>Spermatophyta</taxon>
        <taxon>Magnoliopsida</taxon>
        <taxon>eudicotyledons</taxon>
        <taxon>Gunneridae</taxon>
        <taxon>Pentapetalae</taxon>
        <taxon>asterids</taxon>
        <taxon>lamiids</taxon>
        <taxon>Lamiales</taxon>
        <taxon>Gesneriaceae</taxon>
        <taxon>Didymocarpoideae</taxon>
        <taxon>Trichosporeae</taxon>
        <taxon>Loxocarpinae</taxon>
        <taxon>Dorcoceras</taxon>
    </lineage>
</organism>
<name>A0A2Z7DA43_9LAMI</name>
<sequence>MDFSRWCISAYPVVASDQLLVADLCCLDVIVAAVCGDCSSGAGFPGFAAGRGYDPAGGAPGCG</sequence>
<dbReference type="AlphaFoldDB" id="A0A2Z7DA43"/>
<reference evidence="1 2" key="1">
    <citation type="journal article" date="2015" name="Proc. Natl. Acad. Sci. U.S.A.">
        <title>The resurrection genome of Boea hygrometrica: A blueprint for survival of dehydration.</title>
        <authorList>
            <person name="Xiao L."/>
            <person name="Yang G."/>
            <person name="Zhang L."/>
            <person name="Yang X."/>
            <person name="Zhao S."/>
            <person name="Ji Z."/>
            <person name="Zhou Q."/>
            <person name="Hu M."/>
            <person name="Wang Y."/>
            <person name="Chen M."/>
            <person name="Xu Y."/>
            <person name="Jin H."/>
            <person name="Xiao X."/>
            <person name="Hu G."/>
            <person name="Bao F."/>
            <person name="Hu Y."/>
            <person name="Wan P."/>
            <person name="Li L."/>
            <person name="Deng X."/>
            <person name="Kuang T."/>
            <person name="Xiang C."/>
            <person name="Zhu J.K."/>
            <person name="Oliver M.J."/>
            <person name="He Y."/>
        </authorList>
    </citation>
    <scope>NUCLEOTIDE SEQUENCE [LARGE SCALE GENOMIC DNA]</scope>
    <source>
        <strain evidence="2">cv. XS01</strain>
    </source>
</reference>
<dbReference type="Proteomes" id="UP000250235">
    <property type="component" value="Unassembled WGS sequence"/>
</dbReference>
<evidence type="ECO:0000313" key="1">
    <source>
        <dbReference type="EMBL" id="KZV54248.1"/>
    </source>
</evidence>